<dbReference type="CDD" id="cd02801">
    <property type="entry name" value="DUS_like_FMN"/>
    <property type="match status" value="1"/>
</dbReference>
<keyword evidence="17" id="KW-1185">Reference proteome</keyword>
<dbReference type="PANTHER" id="PTHR45846">
    <property type="entry name" value="TRNA-DIHYDROURIDINE(47) SYNTHASE [NAD(P)(+)]-LIKE"/>
    <property type="match status" value="1"/>
</dbReference>
<dbReference type="AlphaFoldDB" id="A0A7T3V5C8"/>
<keyword evidence="3" id="KW-0820">tRNA-binding</keyword>
<dbReference type="GO" id="GO:0017150">
    <property type="term" value="F:tRNA dihydrouridine synthase activity"/>
    <property type="evidence" value="ECO:0007669"/>
    <property type="project" value="InterPro"/>
</dbReference>
<dbReference type="PROSITE" id="PS01136">
    <property type="entry name" value="UPF0034"/>
    <property type="match status" value="1"/>
</dbReference>
<evidence type="ECO:0000256" key="8">
    <source>
        <dbReference type="ARBA" id="ARBA00022884"/>
    </source>
</evidence>
<evidence type="ECO:0000256" key="9">
    <source>
        <dbReference type="ARBA" id="ARBA00023002"/>
    </source>
</evidence>
<dbReference type="PIRSF" id="PIRSF006621">
    <property type="entry name" value="Dus"/>
    <property type="match status" value="1"/>
</dbReference>
<comment type="catalytic activity">
    <reaction evidence="10">
        <text>a 5,6-dihydrouridine in tRNA + NADP(+) = a uridine in tRNA + NADPH + H(+)</text>
        <dbReference type="Rhea" id="RHEA:23624"/>
        <dbReference type="Rhea" id="RHEA-COMP:13339"/>
        <dbReference type="Rhea" id="RHEA-COMP:13887"/>
        <dbReference type="ChEBI" id="CHEBI:15378"/>
        <dbReference type="ChEBI" id="CHEBI:57783"/>
        <dbReference type="ChEBI" id="CHEBI:58349"/>
        <dbReference type="ChEBI" id="CHEBI:65315"/>
        <dbReference type="ChEBI" id="CHEBI:74443"/>
    </reaction>
</comment>
<organism evidence="16 17">
    <name type="scientific">Treponema peruense</name>
    <dbReference type="NCBI Taxonomy" id="2787628"/>
    <lineage>
        <taxon>Bacteria</taxon>
        <taxon>Pseudomonadati</taxon>
        <taxon>Spirochaetota</taxon>
        <taxon>Spirochaetia</taxon>
        <taxon>Spirochaetales</taxon>
        <taxon>Treponemataceae</taxon>
        <taxon>Treponema</taxon>
    </lineage>
</organism>
<dbReference type="Gene3D" id="3.20.20.70">
    <property type="entry name" value="Aldolase class I"/>
    <property type="match status" value="1"/>
</dbReference>
<evidence type="ECO:0000259" key="15">
    <source>
        <dbReference type="Pfam" id="PF01207"/>
    </source>
</evidence>
<keyword evidence="5 12" id="KW-0288">FMN</keyword>
<dbReference type="NCBIfam" id="TIGR00737">
    <property type="entry name" value="nifR3_yhdG"/>
    <property type="match status" value="1"/>
</dbReference>
<dbReference type="InterPro" id="IPR018517">
    <property type="entry name" value="tRNA_hU_synthase_CS"/>
</dbReference>
<dbReference type="KEGG" id="tper:IWA51_01310"/>
<feature type="binding site" evidence="14">
    <location>
        <position position="187"/>
    </location>
    <ligand>
        <name>FMN</name>
        <dbReference type="ChEBI" id="CHEBI:58210"/>
    </ligand>
</feature>
<evidence type="ECO:0000256" key="11">
    <source>
        <dbReference type="ARBA" id="ARBA00048802"/>
    </source>
</evidence>
<evidence type="ECO:0000256" key="3">
    <source>
        <dbReference type="ARBA" id="ARBA00022555"/>
    </source>
</evidence>
<evidence type="ECO:0000256" key="13">
    <source>
        <dbReference type="PIRSR" id="PIRSR006621-1"/>
    </source>
</evidence>
<protein>
    <recommendedName>
        <fullName evidence="12">tRNA-dihydrouridine synthase</fullName>
        <ecNumber evidence="12">1.3.1.-</ecNumber>
    </recommendedName>
</protein>
<feature type="domain" description="DUS-like FMN-binding" evidence="15">
    <location>
        <begin position="20"/>
        <end position="327"/>
    </location>
</feature>
<evidence type="ECO:0000256" key="2">
    <source>
        <dbReference type="ARBA" id="ARBA00002790"/>
    </source>
</evidence>
<gene>
    <name evidence="16" type="primary">dusB</name>
    <name evidence="16" type="ORF">IWA51_01310</name>
</gene>
<dbReference type="Proteomes" id="UP000595224">
    <property type="component" value="Chromosome"/>
</dbReference>
<feature type="binding site" evidence="14">
    <location>
        <position position="157"/>
    </location>
    <ligand>
        <name>FMN</name>
        <dbReference type="ChEBI" id="CHEBI:58210"/>
    </ligand>
</feature>
<name>A0A7T3V5C8_9SPIR</name>
<dbReference type="InterPro" id="IPR013785">
    <property type="entry name" value="Aldolase_TIM"/>
</dbReference>
<comment type="function">
    <text evidence="2 12">Catalyzes the synthesis of 5,6-dihydrouridine (D), a modified base found in the D-loop of most tRNAs, via the reduction of the C5-C6 double bond in target uridines.</text>
</comment>
<dbReference type="GO" id="GO:0000049">
    <property type="term" value="F:tRNA binding"/>
    <property type="evidence" value="ECO:0007669"/>
    <property type="project" value="UniProtKB-KW"/>
</dbReference>
<accession>A0A7T3V5C8</accession>
<dbReference type="Pfam" id="PF01207">
    <property type="entry name" value="Dus"/>
    <property type="match status" value="1"/>
</dbReference>
<evidence type="ECO:0000256" key="5">
    <source>
        <dbReference type="ARBA" id="ARBA00022643"/>
    </source>
</evidence>
<dbReference type="InterPro" id="IPR001269">
    <property type="entry name" value="DUS_fam"/>
</dbReference>
<keyword evidence="9 12" id="KW-0560">Oxidoreductase</keyword>
<feature type="active site" description="Proton donor" evidence="13">
    <location>
        <position position="107"/>
    </location>
</feature>
<evidence type="ECO:0000256" key="10">
    <source>
        <dbReference type="ARBA" id="ARBA00048205"/>
    </source>
</evidence>
<proteinExistence type="inferred from homology"/>
<evidence type="ECO:0000256" key="12">
    <source>
        <dbReference type="PIRNR" id="PIRNR006621"/>
    </source>
</evidence>
<feature type="binding site" evidence="14">
    <location>
        <position position="76"/>
    </location>
    <ligand>
        <name>FMN</name>
        <dbReference type="ChEBI" id="CHEBI:58210"/>
    </ligand>
</feature>
<dbReference type="EMBL" id="CP064936">
    <property type="protein sequence ID" value="QQA01286.1"/>
    <property type="molecule type" value="Genomic_DNA"/>
</dbReference>
<keyword evidence="14" id="KW-0547">Nucleotide-binding</keyword>
<comment type="catalytic activity">
    <reaction evidence="11">
        <text>a 5,6-dihydrouridine in tRNA + NAD(+) = a uridine in tRNA + NADH + H(+)</text>
        <dbReference type="Rhea" id="RHEA:54452"/>
        <dbReference type="Rhea" id="RHEA-COMP:13339"/>
        <dbReference type="Rhea" id="RHEA-COMP:13887"/>
        <dbReference type="ChEBI" id="CHEBI:15378"/>
        <dbReference type="ChEBI" id="CHEBI:57540"/>
        <dbReference type="ChEBI" id="CHEBI:57945"/>
        <dbReference type="ChEBI" id="CHEBI:65315"/>
        <dbReference type="ChEBI" id="CHEBI:74443"/>
    </reaction>
</comment>
<reference evidence="16 17" key="1">
    <citation type="submission" date="2020-11" db="EMBL/GenBank/DDBJ databases">
        <title>Treponema Peruensis nv. sp., first commensal Treponema isolated from human feces.</title>
        <authorList>
            <person name="Belkhou C."/>
            <person name="Raes J."/>
        </authorList>
    </citation>
    <scope>NUCLEOTIDE SEQUENCE [LARGE SCALE GENOMIC DNA]</scope>
    <source>
        <strain evidence="16 17">RCC2812</strain>
    </source>
</reference>
<keyword evidence="7" id="KW-0521">NADP</keyword>
<dbReference type="PANTHER" id="PTHR45846:SF1">
    <property type="entry name" value="TRNA-DIHYDROURIDINE(47) SYNTHASE [NAD(P)(+)]-LIKE"/>
    <property type="match status" value="1"/>
</dbReference>
<dbReference type="InterPro" id="IPR035587">
    <property type="entry name" value="DUS-like_FMN-bd"/>
</dbReference>
<dbReference type="RefSeq" id="WP_198442861.1">
    <property type="nucleotide sequence ID" value="NZ_CBCSHE010000013.1"/>
</dbReference>
<evidence type="ECO:0000256" key="14">
    <source>
        <dbReference type="PIRSR" id="PIRSR006621-2"/>
    </source>
</evidence>
<evidence type="ECO:0000256" key="6">
    <source>
        <dbReference type="ARBA" id="ARBA00022694"/>
    </source>
</evidence>
<keyword evidence="6 12" id="KW-0819">tRNA processing</keyword>
<feature type="binding site" evidence="14">
    <location>
        <begin position="244"/>
        <end position="245"/>
    </location>
    <ligand>
        <name>FMN</name>
        <dbReference type="ChEBI" id="CHEBI:58210"/>
    </ligand>
</feature>
<evidence type="ECO:0000313" key="16">
    <source>
        <dbReference type="EMBL" id="QQA01286.1"/>
    </source>
</evidence>
<dbReference type="Gene3D" id="1.10.1200.80">
    <property type="entry name" value="Putative flavin oxidoreducatase, domain 2"/>
    <property type="match status" value="1"/>
</dbReference>
<keyword evidence="4 12" id="KW-0285">Flavoprotein</keyword>
<comment type="cofactor">
    <cofactor evidence="1 12 14">
        <name>FMN</name>
        <dbReference type="ChEBI" id="CHEBI:58210"/>
    </cofactor>
</comment>
<dbReference type="InterPro" id="IPR004652">
    <property type="entry name" value="DusB-like"/>
</dbReference>
<dbReference type="SUPFAM" id="SSF51395">
    <property type="entry name" value="FMN-linked oxidoreductases"/>
    <property type="match status" value="1"/>
</dbReference>
<dbReference type="GO" id="GO:0050660">
    <property type="term" value="F:flavin adenine dinucleotide binding"/>
    <property type="evidence" value="ECO:0007669"/>
    <property type="project" value="InterPro"/>
</dbReference>
<evidence type="ECO:0000256" key="7">
    <source>
        <dbReference type="ARBA" id="ARBA00022857"/>
    </source>
</evidence>
<comment type="similarity">
    <text evidence="12">Belongs to the dus family.</text>
</comment>
<dbReference type="InterPro" id="IPR024036">
    <property type="entry name" value="tRNA-dHydroUridine_Synthase_C"/>
</dbReference>
<evidence type="ECO:0000256" key="1">
    <source>
        <dbReference type="ARBA" id="ARBA00001917"/>
    </source>
</evidence>
<sequence>MVFYHSVKIGNVELDGNLFLAPIAGYSDRAFRSLCVECGAAMCTTEMVSAEALTRGSLKTEELMERSPSEKVYAVQIFGGNADVMERAAVMVLEKTDCDCIDINGGCPVPKITKTGAGSMLTREPERLYAIVSSVKKASLEYTAAHPERGLVPVTIKIRSGWDSNSITWKEAAAAALEAGADAITIHARTRAQGYAGNADWDIQRQLVEFVNGRIPVFGSGDAHSPETALRMFEQTGVDGVMFARGAMGDPFLFKRTIQYLTEGRYDKETVKERLTAGFRELEINAEEKGERIACTQMRKKFCAYSGGIPGGARLRTQVVAASTVQDYKRIFAPYLV</sequence>
<evidence type="ECO:0000256" key="4">
    <source>
        <dbReference type="ARBA" id="ARBA00022630"/>
    </source>
</evidence>
<dbReference type="EC" id="1.3.1.-" evidence="12"/>
<evidence type="ECO:0000313" key="17">
    <source>
        <dbReference type="Proteomes" id="UP000595224"/>
    </source>
</evidence>
<keyword evidence="8" id="KW-0694">RNA-binding</keyword>